<dbReference type="GeneID" id="27322924"/>
<keyword evidence="6" id="KW-0732">Signal</keyword>
<dbReference type="Proteomes" id="UP000054302">
    <property type="component" value="Unassembled WGS sequence"/>
</dbReference>
<dbReference type="InterPro" id="IPR036188">
    <property type="entry name" value="FAD/NAD-bd_sf"/>
</dbReference>
<evidence type="ECO:0000256" key="4">
    <source>
        <dbReference type="RuleBase" id="RU003968"/>
    </source>
</evidence>
<dbReference type="HOGENOM" id="CLU_002865_6_0_1"/>
<organism evidence="8 9">
    <name type="scientific">Exophiala mesophila</name>
    <name type="common">Black yeast-like fungus</name>
    <dbReference type="NCBI Taxonomy" id="212818"/>
    <lineage>
        <taxon>Eukaryota</taxon>
        <taxon>Fungi</taxon>
        <taxon>Dikarya</taxon>
        <taxon>Ascomycota</taxon>
        <taxon>Pezizomycotina</taxon>
        <taxon>Eurotiomycetes</taxon>
        <taxon>Chaetothyriomycetidae</taxon>
        <taxon>Chaetothyriales</taxon>
        <taxon>Herpotrichiellaceae</taxon>
        <taxon>Exophiala</taxon>
    </lineage>
</organism>
<accession>A0A0D2A4K6</accession>
<dbReference type="InterPro" id="IPR000172">
    <property type="entry name" value="GMC_OxRdtase_N"/>
</dbReference>
<feature type="domain" description="Glucose-methanol-choline oxidoreductase N-terminal" evidence="7">
    <location>
        <begin position="112"/>
        <end position="135"/>
    </location>
</feature>
<dbReference type="STRING" id="212818.A0A0D2A4K6"/>
<reference evidence="8 9" key="1">
    <citation type="submission" date="2015-01" db="EMBL/GenBank/DDBJ databases">
        <title>The Genome Sequence of Exophiala mesophila CBS40295.</title>
        <authorList>
            <consortium name="The Broad Institute Genomics Platform"/>
            <person name="Cuomo C."/>
            <person name="de Hoog S."/>
            <person name="Gorbushina A."/>
            <person name="Stielow B."/>
            <person name="Teixiera M."/>
            <person name="Abouelleil A."/>
            <person name="Chapman S.B."/>
            <person name="Priest M."/>
            <person name="Young S.K."/>
            <person name="Wortman J."/>
            <person name="Nusbaum C."/>
            <person name="Birren B."/>
        </authorList>
    </citation>
    <scope>NUCLEOTIDE SEQUENCE [LARGE SCALE GENOMIC DNA]</scope>
    <source>
        <strain evidence="8 9">CBS 40295</strain>
    </source>
</reference>
<keyword evidence="3 4" id="KW-0274">FAD</keyword>
<dbReference type="Gene3D" id="3.50.50.60">
    <property type="entry name" value="FAD/NAD(P)-binding domain"/>
    <property type="match status" value="1"/>
</dbReference>
<dbReference type="InterPro" id="IPR007867">
    <property type="entry name" value="GMC_OxRtase_C"/>
</dbReference>
<feature type="signal peptide" evidence="6">
    <location>
        <begin position="1"/>
        <end position="18"/>
    </location>
</feature>
<evidence type="ECO:0000256" key="2">
    <source>
        <dbReference type="PIRSR" id="PIRSR000137-1"/>
    </source>
</evidence>
<dbReference type="AlphaFoldDB" id="A0A0D2A4K6"/>
<feature type="active site" description="Proton acceptor" evidence="2">
    <location>
        <position position="598"/>
    </location>
</feature>
<dbReference type="RefSeq" id="XP_016225477.1">
    <property type="nucleotide sequence ID" value="XM_016369689.1"/>
</dbReference>
<dbReference type="Pfam" id="PF00732">
    <property type="entry name" value="GMC_oxred_N"/>
    <property type="match status" value="1"/>
</dbReference>
<dbReference type="PROSITE" id="PS00623">
    <property type="entry name" value="GMC_OXRED_1"/>
    <property type="match status" value="1"/>
</dbReference>
<keyword evidence="4" id="KW-0285">Flavoprotein</keyword>
<dbReference type="GO" id="GO:0016614">
    <property type="term" value="F:oxidoreductase activity, acting on CH-OH group of donors"/>
    <property type="evidence" value="ECO:0007669"/>
    <property type="project" value="InterPro"/>
</dbReference>
<dbReference type="Gene3D" id="3.30.560.10">
    <property type="entry name" value="Glucose Oxidase, domain 3"/>
    <property type="match status" value="1"/>
</dbReference>
<dbReference type="VEuPathDB" id="FungiDB:PV10_05079"/>
<feature type="active site" description="Proton donor" evidence="2">
    <location>
        <position position="555"/>
    </location>
</feature>
<dbReference type="SUPFAM" id="SSF54373">
    <property type="entry name" value="FAD-linked reductases, C-terminal domain"/>
    <property type="match status" value="1"/>
</dbReference>
<feature type="region of interest" description="Disordered" evidence="5">
    <location>
        <begin position="615"/>
        <end position="644"/>
    </location>
</feature>
<feature type="chain" id="PRO_5007395233" description="Glucose-methanol-choline oxidoreductase N-terminal domain-containing protein" evidence="6">
    <location>
        <begin position="19"/>
        <end position="670"/>
    </location>
</feature>
<dbReference type="Pfam" id="PF05199">
    <property type="entry name" value="GMC_oxred_C"/>
    <property type="match status" value="1"/>
</dbReference>
<sequence length="670" mass="74100">MKHSFLLGLLLHTSLSWGRTLNSRSIINNANNQTFDYIVVGCGAAGLTVSARLSEDEDVSVLCLEAGELDQGEDQIQFPYYIGLQPPNFYVWGMHSVPQNQLNGEGRYVPVGRGVGGGTLINGLIWNRGNQDGYNAWNELGNDGWGWDDLLPYFKKSETYTPKIYNTSTLIEPHLQNSSVHGDSGPMHVSYPEYYWPQSDNYFEALLELDIPLSAEPNEGLEAGGYFVPLNIHPDEQIRWDARKGYYDPNANRTNFNVQVNSQVTKILFEDNEAEELRAHAVQYSAGRGEPVQTVFARQEVILAAGGLFSPKLLELSGIGQASILEPLGIEVLRNLPGVGNNLQDHPMIQISYYYTNSSYRTILDFRRDPEYNEQCREEFLESRTGPWTAKPSGAVAFPSLRQVTDAGDANSRLARARSAPDYLPSNYANETTLQNGYLAQLVSTINDLNQSYTPIFENLNDNAGGLHLALMRPLSRGTTHITSDDPFRVPAIDPRWLSHPFDFDTLILGLQLNQRILHTAPIQVLQPSYPDLDEDATEDQMAELIRNHVGTQFHYSGTAAMLPLSLGGVVSDELIVYGTQNLRVVDTSILPIVPGAHTQAVAFGVAEKAADIIKGQRVHPDTETDDADDDDDSEGGDDSGSMRLSIPAMTQTLVLTGMLGLWMLSSTIF</sequence>
<dbReference type="RefSeq" id="XP_016225478.1">
    <property type="nucleotide sequence ID" value="XM_016369690.1"/>
</dbReference>
<dbReference type="InterPro" id="IPR012132">
    <property type="entry name" value="GMC_OxRdtase"/>
</dbReference>
<feature type="compositionally biased region" description="Acidic residues" evidence="5">
    <location>
        <begin position="624"/>
        <end position="638"/>
    </location>
</feature>
<feature type="binding site" evidence="3">
    <location>
        <position position="264"/>
    </location>
    <ligand>
        <name>FAD</name>
        <dbReference type="ChEBI" id="CHEBI:57692"/>
    </ligand>
</feature>
<dbReference type="PANTHER" id="PTHR11552:SF115">
    <property type="entry name" value="DEHYDROGENASE XPTC-RELATED"/>
    <property type="match status" value="1"/>
</dbReference>
<evidence type="ECO:0000256" key="1">
    <source>
        <dbReference type="ARBA" id="ARBA00010790"/>
    </source>
</evidence>
<protein>
    <recommendedName>
        <fullName evidence="7">Glucose-methanol-choline oxidoreductase N-terminal domain-containing protein</fullName>
    </recommendedName>
</protein>
<evidence type="ECO:0000256" key="6">
    <source>
        <dbReference type="SAM" id="SignalP"/>
    </source>
</evidence>
<comment type="cofactor">
    <cofactor evidence="3">
        <name>FAD</name>
        <dbReference type="ChEBI" id="CHEBI:57692"/>
    </cofactor>
</comment>
<evidence type="ECO:0000256" key="5">
    <source>
        <dbReference type="SAM" id="MobiDB-lite"/>
    </source>
</evidence>
<dbReference type="OrthoDB" id="269227at2759"/>
<evidence type="ECO:0000259" key="7">
    <source>
        <dbReference type="PROSITE" id="PS00623"/>
    </source>
</evidence>
<dbReference type="SUPFAM" id="SSF51905">
    <property type="entry name" value="FAD/NAD(P)-binding domain"/>
    <property type="match status" value="1"/>
</dbReference>
<dbReference type="GO" id="GO:0044550">
    <property type="term" value="P:secondary metabolite biosynthetic process"/>
    <property type="evidence" value="ECO:0007669"/>
    <property type="project" value="TreeGrafter"/>
</dbReference>
<evidence type="ECO:0000256" key="3">
    <source>
        <dbReference type="PIRSR" id="PIRSR000137-2"/>
    </source>
</evidence>
<name>A0A0D2A4K6_EXOME</name>
<evidence type="ECO:0000313" key="8">
    <source>
        <dbReference type="EMBL" id="KIV93903.1"/>
    </source>
</evidence>
<keyword evidence="9" id="KW-1185">Reference proteome</keyword>
<gene>
    <name evidence="8" type="ORF">PV10_05079</name>
</gene>
<proteinExistence type="inferred from homology"/>
<dbReference type="EMBL" id="KN847522">
    <property type="protein sequence ID" value="KIV93903.1"/>
    <property type="molecule type" value="Genomic_DNA"/>
</dbReference>
<dbReference type="GO" id="GO:0050660">
    <property type="term" value="F:flavin adenine dinucleotide binding"/>
    <property type="evidence" value="ECO:0007669"/>
    <property type="project" value="InterPro"/>
</dbReference>
<dbReference type="PANTHER" id="PTHR11552">
    <property type="entry name" value="GLUCOSE-METHANOL-CHOLINE GMC OXIDOREDUCTASE"/>
    <property type="match status" value="1"/>
</dbReference>
<dbReference type="EMBL" id="KN847522">
    <property type="protein sequence ID" value="KIV93904.1"/>
    <property type="molecule type" value="Genomic_DNA"/>
</dbReference>
<evidence type="ECO:0000313" key="9">
    <source>
        <dbReference type="Proteomes" id="UP000054302"/>
    </source>
</evidence>
<comment type="similarity">
    <text evidence="1 4">Belongs to the GMC oxidoreductase family.</text>
</comment>
<dbReference type="PIRSF" id="PIRSF000137">
    <property type="entry name" value="Alcohol_oxidase"/>
    <property type="match status" value="1"/>
</dbReference>